<evidence type="ECO:0000313" key="2">
    <source>
        <dbReference type="EMBL" id="OQE30814.1"/>
    </source>
</evidence>
<name>A0A1V6TXM5_9EURO</name>
<evidence type="ECO:0000313" key="3">
    <source>
        <dbReference type="Proteomes" id="UP000191342"/>
    </source>
</evidence>
<feature type="region of interest" description="Disordered" evidence="1">
    <location>
        <begin position="136"/>
        <end position="161"/>
    </location>
</feature>
<evidence type="ECO:0000256" key="1">
    <source>
        <dbReference type="SAM" id="MobiDB-lite"/>
    </source>
</evidence>
<protein>
    <submittedName>
        <fullName evidence="2">Uncharacterized protein</fullName>
    </submittedName>
</protein>
<feature type="region of interest" description="Disordered" evidence="1">
    <location>
        <begin position="17"/>
        <end position="53"/>
    </location>
</feature>
<proteinExistence type="predicted"/>
<dbReference type="AlphaFoldDB" id="A0A1V6TXM5"/>
<sequence length="214" mass="23593">MSRLLNDIGESLKDQEHLAQAAQQSMRKALPTKGTPTTRAVPIEGQPDSRHAYSHPGDFPVYRPPVPLAPRVLRVTSPTLPLLVHCREASPSTTPSWESELKVYAKRSPEPSQLPDVGPQAVQSTIVRRVRNVGRPRADGTGAQRTDDWGCSGLTTPNEKDMIDGEFRTTLTLTDSPFTKPICVHSSNHPSWVEPPNGTKLSDEDVYLASKHYQ</sequence>
<accession>A0A1V6TXM5</accession>
<dbReference type="EMBL" id="MLQL01000002">
    <property type="protein sequence ID" value="OQE30814.1"/>
    <property type="molecule type" value="Genomic_DNA"/>
</dbReference>
<dbReference type="OrthoDB" id="4368470at2759"/>
<reference evidence="3" key="1">
    <citation type="journal article" date="2017" name="Nat. Microbiol.">
        <title>Global analysis of biosynthetic gene clusters reveals vast potential of secondary metabolite production in Penicillium species.</title>
        <authorList>
            <person name="Nielsen J.C."/>
            <person name="Grijseels S."/>
            <person name="Prigent S."/>
            <person name="Ji B."/>
            <person name="Dainat J."/>
            <person name="Nielsen K.F."/>
            <person name="Frisvad J.C."/>
            <person name="Workman M."/>
            <person name="Nielsen J."/>
        </authorList>
    </citation>
    <scope>NUCLEOTIDE SEQUENCE [LARGE SCALE GENOMIC DNA]</scope>
    <source>
        <strain evidence="3">IBT 14082</strain>
    </source>
</reference>
<keyword evidence="3" id="KW-1185">Reference proteome</keyword>
<organism evidence="2 3">
    <name type="scientific">Penicillium flavigenum</name>
    <dbReference type="NCBI Taxonomy" id="254877"/>
    <lineage>
        <taxon>Eukaryota</taxon>
        <taxon>Fungi</taxon>
        <taxon>Dikarya</taxon>
        <taxon>Ascomycota</taxon>
        <taxon>Pezizomycotina</taxon>
        <taxon>Eurotiomycetes</taxon>
        <taxon>Eurotiomycetidae</taxon>
        <taxon>Eurotiales</taxon>
        <taxon>Aspergillaceae</taxon>
        <taxon>Penicillium</taxon>
    </lineage>
</organism>
<dbReference type="Proteomes" id="UP000191342">
    <property type="component" value="Unassembled WGS sequence"/>
</dbReference>
<gene>
    <name evidence="2" type="ORF">PENFLA_c002G08752</name>
</gene>
<comment type="caution">
    <text evidence="2">The sequence shown here is derived from an EMBL/GenBank/DDBJ whole genome shotgun (WGS) entry which is preliminary data.</text>
</comment>